<dbReference type="RefSeq" id="WP_024765043.1">
    <property type="nucleotide sequence ID" value="NZ_CP049142.1"/>
</dbReference>
<reference evidence="1 2" key="1">
    <citation type="submission" date="2020-02" db="EMBL/GenBank/DDBJ databases">
        <title>Integrative conjugative elements (ICEs) and plasmids drive adaptation of Pseudomonas nitroreducens strain HBP1 to wastewater environment.</title>
        <authorList>
            <person name="Sentchilo V."/>
            <person name="Carraro N."/>
            <person name="Bertelli C."/>
            <person name="van der Meer J.R."/>
        </authorList>
    </citation>
    <scope>NUCLEOTIDE SEQUENCE [LARGE SCALE GENOMIC DNA]</scope>
    <source>
        <strain evidence="1 2">HBP1</strain>
        <plasmid evidence="2">ppnihbp1_1</plasmid>
    </source>
</reference>
<organism evidence="1 2">
    <name type="scientific">Pseudomonas nitroreducens</name>
    <dbReference type="NCBI Taxonomy" id="46680"/>
    <lineage>
        <taxon>Bacteria</taxon>
        <taxon>Pseudomonadati</taxon>
        <taxon>Pseudomonadota</taxon>
        <taxon>Gammaproteobacteria</taxon>
        <taxon>Pseudomonadales</taxon>
        <taxon>Pseudomonadaceae</taxon>
        <taxon>Pseudomonas</taxon>
    </lineage>
</organism>
<name>A0A6G6J831_PSENT</name>
<evidence type="ECO:0000313" key="1">
    <source>
        <dbReference type="EMBL" id="QIE91489.1"/>
    </source>
</evidence>
<gene>
    <name evidence="1" type="ORF">G5B91_34730</name>
</gene>
<sequence length="250" mass="27751">MPSLRPKPYLLVTLPSELADRVLALNSIDTTVPLRHEQRNHDHTEIHCILGALKCGRDLPLAFPAEIIHSDRPDIVIKTPVETIGVEIVEAASPTAASLEVLRARTPEAPSIAWARKEIPGSPQLPARQLKRVLAEEVRLEQDESLHHLRGGDGFAGDGAVAWAKAMAHFVGQKIEGILKAGFSTYDRNWLLVYDNWVEQPISQAQADDQLQFQLQLVGAFTVYDLVLILNDEALACFSPAGHWRNRKSR</sequence>
<proteinExistence type="predicted"/>
<keyword evidence="1" id="KW-0614">Plasmid</keyword>
<protein>
    <submittedName>
        <fullName evidence="1">Uncharacterized protein</fullName>
    </submittedName>
</protein>
<dbReference type="EMBL" id="CP049142">
    <property type="protein sequence ID" value="QIE91489.1"/>
    <property type="molecule type" value="Genomic_DNA"/>
</dbReference>
<dbReference type="Proteomes" id="UP000501063">
    <property type="component" value="Plasmid pPniHBP1_1"/>
</dbReference>
<evidence type="ECO:0000313" key="2">
    <source>
        <dbReference type="Proteomes" id="UP000501063"/>
    </source>
</evidence>
<dbReference type="AlphaFoldDB" id="A0A6G6J831"/>
<accession>A0A6G6J831</accession>
<dbReference type="KEGG" id="pnt:G5B91_34730"/>
<geneLocation type="plasmid" evidence="2">
    <name>ppnihbp1_1</name>
</geneLocation>